<accession>A0AAD4N8W4</accession>
<feature type="compositionally biased region" description="Polar residues" evidence="1">
    <location>
        <begin position="175"/>
        <end position="193"/>
    </location>
</feature>
<dbReference type="AlphaFoldDB" id="A0AAD4N8W4"/>
<evidence type="ECO:0000256" key="2">
    <source>
        <dbReference type="SAM" id="SignalP"/>
    </source>
</evidence>
<dbReference type="Proteomes" id="UP001201812">
    <property type="component" value="Unassembled WGS sequence"/>
</dbReference>
<keyword evidence="2" id="KW-0732">Signal</keyword>
<evidence type="ECO:0000256" key="1">
    <source>
        <dbReference type="SAM" id="MobiDB-lite"/>
    </source>
</evidence>
<evidence type="ECO:0000313" key="4">
    <source>
        <dbReference type="Proteomes" id="UP001201812"/>
    </source>
</evidence>
<organism evidence="3 4">
    <name type="scientific">Ditylenchus destructor</name>
    <dbReference type="NCBI Taxonomy" id="166010"/>
    <lineage>
        <taxon>Eukaryota</taxon>
        <taxon>Metazoa</taxon>
        <taxon>Ecdysozoa</taxon>
        <taxon>Nematoda</taxon>
        <taxon>Chromadorea</taxon>
        <taxon>Rhabditida</taxon>
        <taxon>Tylenchina</taxon>
        <taxon>Tylenchomorpha</taxon>
        <taxon>Sphaerularioidea</taxon>
        <taxon>Anguinidae</taxon>
        <taxon>Anguininae</taxon>
        <taxon>Ditylenchus</taxon>
    </lineage>
</organism>
<proteinExistence type="predicted"/>
<name>A0AAD4N8W4_9BILA</name>
<reference evidence="3" key="1">
    <citation type="submission" date="2022-01" db="EMBL/GenBank/DDBJ databases">
        <title>Genome Sequence Resource for Two Populations of Ditylenchus destructor, the Migratory Endoparasitic Phytonematode.</title>
        <authorList>
            <person name="Zhang H."/>
            <person name="Lin R."/>
            <person name="Xie B."/>
        </authorList>
    </citation>
    <scope>NUCLEOTIDE SEQUENCE</scope>
    <source>
        <strain evidence="3">BazhouSP</strain>
    </source>
</reference>
<comment type="caution">
    <text evidence="3">The sequence shown here is derived from an EMBL/GenBank/DDBJ whole genome shotgun (WGS) entry which is preliminary data.</text>
</comment>
<evidence type="ECO:0000313" key="3">
    <source>
        <dbReference type="EMBL" id="KAI1723346.1"/>
    </source>
</evidence>
<feature type="compositionally biased region" description="Basic and acidic residues" evidence="1">
    <location>
        <begin position="85"/>
        <end position="107"/>
    </location>
</feature>
<feature type="chain" id="PRO_5042122763" evidence="2">
    <location>
        <begin position="24"/>
        <end position="193"/>
    </location>
</feature>
<protein>
    <submittedName>
        <fullName evidence="3">Uncharacterized protein</fullName>
    </submittedName>
</protein>
<feature type="region of interest" description="Disordered" evidence="1">
    <location>
        <begin position="67"/>
        <end position="193"/>
    </location>
</feature>
<dbReference type="EMBL" id="JAKKPZ010000003">
    <property type="protein sequence ID" value="KAI1723346.1"/>
    <property type="molecule type" value="Genomic_DNA"/>
</dbReference>
<feature type="compositionally biased region" description="Basic and acidic residues" evidence="1">
    <location>
        <begin position="114"/>
        <end position="123"/>
    </location>
</feature>
<gene>
    <name evidence="3" type="ORF">DdX_03501</name>
</gene>
<feature type="compositionally biased region" description="Basic and acidic residues" evidence="1">
    <location>
        <begin position="133"/>
        <end position="165"/>
    </location>
</feature>
<feature type="signal peptide" evidence="2">
    <location>
        <begin position="1"/>
        <end position="23"/>
    </location>
</feature>
<sequence length="193" mass="22140">MFDMKRLLAWIIVSVHWEYFSTAFPFPSLPPPPNISEVFLTTTQSLLFQDLPHKNNAANLHHMPYFASPEDESLAPSAENSAPESHLHSANHENSESQEHRDVKDYTNSHAHSHQGDILDRNFHFANNGAPNRSERNFREYSHSHSQSREISEEKLDEPKADEPKAVLSKPEQLPRSTTLPSYYYSSENSSRQ</sequence>
<keyword evidence="4" id="KW-1185">Reference proteome</keyword>